<accession>A0A1I5R354</accession>
<keyword evidence="3" id="KW-1185">Reference proteome</keyword>
<feature type="transmembrane region" description="Helical" evidence="1">
    <location>
        <begin position="20"/>
        <end position="41"/>
    </location>
</feature>
<keyword evidence="1" id="KW-0812">Transmembrane</keyword>
<evidence type="ECO:0000256" key="1">
    <source>
        <dbReference type="SAM" id="Phobius"/>
    </source>
</evidence>
<dbReference type="RefSeq" id="WP_092912778.1">
    <property type="nucleotide sequence ID" value="NZ_CP136592.1"/>
</dbReference>
<sequence length="332" mass="38782">MRDIDALSRRCKIYQLKRVVKFVIFPIVLLFAIGWSGWIAFDSSKKSADYKEEKKKIEEKVKKDEIVSKNSIEQPPLVKPTKKSSSVSDKKKRFVSGVKVIQFVASSKKYYNTLKEEKKKFEQMGFSCYIKDSNDGFFKLRCLIPENFKQVSKVLKSRGIDFFLPTEEKEYLEKLSLKTSNISSLYVPKLEEKKVIKKDKQIPKEDTEKKIVKNTYFTETTPNEKRVSSLIATKKATIDELISQYTHRPGFTRAIMIARAFYNKKEFKNAAKWAKKANSLDREREEGWILYAKSVNALGQRERAIKILKVYLNFKSSEEARKLLMQLERGMR</sequence>
<proteinExistence type="predicted"/>
<dbReference type="STRING" id="223786.SAMN05216234_1247"/>
<dbReference type="Gene3D" id="1.25.40.10">
    <property type="entry name" value="Tetratricopeptide repeat domain"/>
    <property type="match status" value="1"/>
</dbReference>
<dbReference type="AlphaFoldDB" id="A0A1I5R354"/>
<dbReference type="InterPro" id="IPR011990">
    <property type="entry name" value="TPR-like_helical_dom_sf"/>
</dbReference>
<protein>
    <submittedName>
        <fullName evidence="2">Uncharacterized protein</fullName>
    </submittedName>
</protein>
<organism evidence="2 3">
    <name type="scientific">Hydrogenimonas thermophila</name>
    <dbReference type="NCBI Taxonomy" id="223786"/>
    <lineage>
        <taxon>Bacteria</taxon>
        <taxon>Pseudomonadati</taxon>
        <taxon>Campylobacterota</taxon>
        <taxon>Epsilonproteobacteria</taxon>
        <taxon>Campylobacterales</taxon>
        <taxon>Hydrogenimonadaceae</taxon>
        <taxon>Hydrogenimonas</taxon>
    </lineage>
</organism>
<evidence type="ECO:0000313" key="2">
    <source>
        <dbReference type="EMBL" id="SFP52486.1"/>
    </source>
</evidence>
<keyword evidence="1" id="KW-1133">Transmembrane helix</keyword>
<name>A0A1I5R354_9BACT</name>
<dbReference type="EMBL" id="FOXB01000024">
    <property type="protein sequence ID" value="SFP52486.1"/>
    <property type="molecule type" value="Genomic_DNA"/>
</dbReference>
<dbReference type="OrthoDB" id="5372753at2"/>
<dbReference type="Proteomes" id="UP000199227">
    <property type="component" value="Unassembled WGS sequence"/>
</dbReference>
<dbReference type="SUPFAM" id="SSF48452">
    <property type="entry name" value="TPR-like"/>
    <property type="match status" value="1"/>
</dbReference>
<gene>
    <name evidence="2" type="ORF">SAMN05216234_1247</name>
</gene>
<reference evidence="2 3" key="1">
    <citation type="submission" date="2016-10" db="EMBL/GenBank/DDBJ databases">
        <authorList>
            <person name="de Groot N.N."/>
        </authorList>
    </citation>
    <scope>NUCLEOTIDE SEQUENCE [LARGE SCALE GENOMIC DNA]</scope>
    <source>
        <strain evidence="2 3">EP1-55-1</strain>
    </source>
</reference>
<keyword evidence="1" id="KW-0472">Membrane</keyword>
<evidence type="ECO:0000313" key="3">
    <source>
        <dbReference type="Proteomes" id="UP000199227"/>
    </source>
</evidence>